<proteinExistence type="predicted"/>
<dbReference type="GeneID" id="25918649"/>
<evidence type="ECO:0000313" key="2">
    <source>
        <dbReference type="Proteomes" id="UP000054560"/>
    </source>
</evidence>
<dbReference type="RefSeq" id="XP_014143247.1">
    <property type="nucleotide sequence ID" value="XM_014287772.1"/>
</dbReference>
<name>A0A0L0EY49_9EUKA</name>
<keyword evidence="2" id="KW-1185">Reference proteome</keyword>
<dbReference type="EMBL" id="KQ255654">
    <property type="protein sequence ID" value="KNC69345.1"/>
    <property type="molecule type" value="Genomic_DNA"/>
</dbReference>
<dbReference type="AlphaFoldDB" id="A0A0L0EY49"/>
<organism evidence="1 2">
    <name type="scientific">Sphaeroforma arctica JP610</name>
    <dbReference type="NCBI Taxonomy" id="667725"/>
    <lineage>
        <taxon>Eukaryota</taxon>
        <taxon>Ichthyosporea</taxon>
        <taxon>Ichthyophonida</taxon>
        <taxon>Sphaeroforma</taxon>
    </lineage>
</organism>
<feature type="non-terminal residue" evidence="1">
    <location>
        <position position="59"/>
    </location>
</feature>
<evidence type="ECO:0000313" key="1">
    <source>
        <dbReference type="EMBL" id="KNC69345.1"/>
    </source>
</evidence>
<sequence>MDATDGVPLSGRTFFPLGGKGKSLDAMILHYTGFIIPSESHDYMLEKLCSEYNVFISNI</sequence>
<gene>
    <name evidence="1" type="ORF">SARC_18145</name>
</gene>
<reference evidence="1 2" key="1">
    <citation type="submission" date="2011-02" db="EMBL/GenBank/DDBJ databases">
        <title>The Genome Sequence of Sphaeroforma arctica JP610.</title>
        <authorList>
            <consortium name="The Broad Institute Genome Sequencing Platform"/>
            <person name="Russ C."/>
            <person name="Cuomo C."/>
            <person name="Young S.K."/>
            <person name="Zeng Q."/>
            <person name="Gargeya S."/>
            <person name="Alvarado L."/>
            <person name="Berlin A."/>
            <person name="Chapman S.B."/>
            <person name="Chen Z."/>
            <person name="Freedman E."/>
            <person name="Gellesch M."/>
            <person name="Goldberg J."/>
            <person name="Griggs A."/>
            <person name="Gujja S."/>
            <person name="Heilman E."/>
            <person name="Heiman D."/>
            <person name="Howarth C."/>
            <person name="Mehta T."/>
            <person name="Neiman D."/>
            <person name="Pearson M."/>
            <person name="Roberts A."/>
            <person name="Saif S."/>
            <person name="Shea T."/>
            <person name="Shenoy N."/>
            <person name="Sisk P."/>
            <person name="Stolte C."/>
            <person name="Sykes S."/>
            <person name="White J."/>
            <person name="Yandava C."/>
            <person name="Burger G."/>
            <person name="Gray M.W."/>
            <person name="Holland P.W.H."/>
            <person name="King N."/>
            <person name="Lang F.B.F."/>
            <person name="Roger A.J."/>
            <person name="Ruiz-Trillo I."/>
            <person name="Haas B."/>
            <person name="Nusbaum C."/>
            <person name="Birren B."/>
        </authorList>
    </citation>
    <scope>NUCLEOTIDE SEQUENCE [LARGE SCALE GENOMIC DNA]</scope>
    <source>
        <strain evidence="1 2">JP610</strain>
    </source>
</reference>
<accession>A0A0L0EY49</accession>
<protein>
    <submittedName>
        <fullName evidence="1">Uncharacterized protein</fullName>
    </submittedName>
</protein>
<dbReference type="Proteomes" id="UP000054560">
    <property type="component" value="Unassembled WGS sequence"/>
</dbReference>